<dbReference type="SUPFAM" id="SSF53271">
    <property type="entry name" value="PRTase-like"/>
    <property type="match status" value="1"/>
</dbReference>
<dbReference type="Pfam" id="PF00156">
    <property type="entry name" value="Pribosyltran"/>
    <property type="match status" value="1"/>
</dbReference>
<dbReference type="Proteomes" id="UP000282957">
    <property type="component" value="Unassembled WGS sequence"/>
</dbReference>
<dbReference type="AlphaFoldDB" id="A0A437MCX4"/>
<dbReference type="InterPro" id="IPR029057">
    <property type="entry name" value="PRTase-like"/>
</dbReference>
<accession>A0A437MCX4</accession>
<evidence type="ECO:0000313" key="2">
    <source>
        <dbReference type="EMBL" id="RVT95499.1"/>
    </source>
</evidence>
<comment type="caution">
    <text evidence="2">The sequence shown here is derived from an EMBL/GenBank/DDBJ whole genome shotgun (WGS) entry which is preliminary data.</text>
</comment>
<keyword evidence="3" id="KW-1185">Reference proteome</keyword>
<name>A0A437MCX4_9PROT</name>
<dbReference type="NCBIfam" id="NF004689">
    <property type="entry name" value="PRK06031.1"/>
    <property type="match status" value="1"/>
</dbReference>
<dbReference type="PANTHER" id="PTHR43218">
    <property type="entry name" value="PHOSPHORIBOSYLTRANSFERASE-RELATED"/>
    <property type="match status" value="1"/>
</dbReference>
<organism evidence="2 3">
    <name type="scientific">Rhodovarius crocodyli</name>
    <dbReference type="NCBI Taxonomy" id="1979269"/>
    <lineage>
        <taxon>Bacteria</taxon>
        <taxon>Pseudomonadati</taxon>
        <taxon>Pseudomonadota</taxon>
        <taxon>Alphaproteobacteria</taxon>
        <taxon>Acetobacterales</taxon>
        <taxon>Roseomonadaceae</taxon>
        <taxon>Rhodovarius</taxon>
    </lineage>
</organism>
<dbReference type="RefSeq" id="WP_127788358.1">
    <property type="nucleotide sequence ID" value="NZ_SACL01000005.1"/>
</dbReference>
<dbReference type="InterPro" id="IPR000836">
    <property type="entry name" value="PRTase_dom"/>
</dbReference>
<keyword evidence="2" id="KW-0808">Transferase</keyword>
<reference evidence="2 3" key="1">
    <citation type="submission" date="2019-01" db="EMBL/GenBank/DDBJ databases">
        <authorList>
            <person name="Chen W.-M."/>
        </authorList>
    </citation>
    <scope>NUCLEOTIDE SEQUENCE [LARGE SCALE GENOMIC DNA]</scope>
    <source>
        <strain evidence="2 3">CCP-6</strain>
    </source>
</reference>
<feature type="domain" description="Phosphoribosyltransferase" evidence="1">
    <location>
        <begin position="48"/>
        <end position="183"/>
    </location>
</feature>
<proteinExistence type="predicted"/>
<dbReference type="EMBL" id="SACL01000005">
    <property type="protein sequence ID" value="RVT95499.1"/>
    <property type="molecule type" value="Genomic_DNA"/>
</dbReference>
<protein>
    <submittedName>
        <fullName evidence="2">Phosphoribosyltransferase</fullName>
    </submittedName>
</protein>
<sequence>MTDPWQAFGAAASPAPWHDLYPASMPDGRVLELPIRDYGDVGVTGLIANQASFPVVRALSGWMADAARALSPEVVLGLPTLGQVFAPQVAEMLGHTNWVPAGYTRKRWYEDALSVPISSSTGPGERRLWLDPRVAHRLRGRRVLLVDDVISTGTSAVAGLALLALLGIRPVALSVALAQGDRWLSGWPADVPVTAAFATPLLERIGTGWREREGSRPSVLSP</sequence>
<evidence type="ECO:0000259" key="1">
    <source>
        <dbReference type="Pfam" id="PF00156"/>
    </source>
</evidence>
<keyword evidence="2" id="KW-0328">Glycosyltransferase</keyword>
<evidence type="ECO:0000313" key="3">
    <source>
        <dbReference type="Proteomes" id="UP000282957"/>
    </source>
</evidence>
<dbReference type="GO" id="GO:0016757">
    <property type="term" value="F:glycosyltransferase activity"/>
    <property type="evidence" value="ECO:0007669"/>
    <property type="project" value="UniProtKB-KW"/>
</dbReference>
<dbReference type="PANTHER" id="PTHR43218:SF1">
    <property type="entry name" value="PHOSPHORIBOSYLTRANSFERASE"/>
    <property type="match status" value="1"/>
</dbReference>
<dbReference type="OrthoDB" id="7060065at2"/>
<dbReference type="Gene3D" id="3.40.50.2020">
    <property type="match status" value="1"/>
</dbReference>
<gene>
    <name evidence="2" type="ORF">EOD42_14905</name>
</gene>
<dbReference type="CDD" id="cd06223">
    <property type="entry name" value="PRTases_typeI"/>
    <property type="match status" value="1"/>
</dbReference>